<dbReference type="EMBL" id="KY290955">
    <property type="protein sequence ID" value="APU01654.1"/>
    <property type="molecule type" value="Genomic_DNA"/>
</dbReference>
<evidence type="ECO:0000313" key="2">
    <source>
        <dbReference type="Proteomes" id="UP000225215"/>
    </source>
</evidence>
<name>A0A219YCB1_9CAUD</name>
<protein>
    <submittedName>
        <fullName evidence="1">Uncharacterized protein</fullName>
    </submittedName>
</protein>
<accession>A0A219YCB1</accession>
<evidence type="ECO:0000313" key="1">
    <source>
        <dbReference type="EMBL" id="APU01654.1"/>
    </source>
</evidence>
<sequence length="78" mass="9185">MKNILDFPVGTPSSQLPSHMLFAHERRVMETINIVFGDQHAFVEYVKDKDPEVWAEEIRIKYEEVTGFKFPRNIKFGE</sequence>
<dbReference type="Proteomes" id="UP000225215">
    <property type="component" value="Segment"/>
</dbReference>
<organism evidence="1 2">
    <name type="scientific">Aeromonas phage 65.2</name>
    <dbReference type="NCBI Taxonomy" id="1932896"/>
    <lineage>
        <taxon>Viruses</taxon>
        <taxon>Duplodnaviria</taxon>
        <taxon>Heunggongvirae</taxon>
        <taxon>Uroviricota</taxon>
        <taxon>Caudoviricetes</taxon>
        <taxon>Pantevenvirales</taxon>
        <taxon>Straboviridae</taxon>
        <taxon>Emmerichvirinae</taxon>
        <taxon>Ishigurovirus</taxon>
        <taxon>Ishigurovirus osborne</taxon>
    </lineage>
</organism>
<proteinExistence type="predicted"/>
<reference evidence="1 2" key="1">
    <citation type="journal article" date="2017" name="Sci. Rep.">
        <title>Characterization and diversity of phages infecting Aeromonas salmonicida subsp. salmonicida.</title>
        <authorList>
            <person name="Vincent A.T."/>
            <person name="Paquet V.E."/>
            <person name="Bernatchez A."/>
            <person name="Tremblay D.M."/>
            <person name="Moineau S."/>
            <person name="Charette S.J."/>
        </authorList>
    </citation>
    <scope>NUCLEOTIDE SEQUENCE [LARGE SCALE GENOMIC DNA]</scope>
</reference>